<feature type="transmembrane region" description="Helical" evidence="1">
    <location>
        <begin position="48"/>
        <end position="65"/>
    </location>
</feature>
<organism evidence="2 3">
    <name type="scientific">Clostridium grantii DSM 8605</name>
    <dbReference type="NCBI Taxonomy" id="1121316"/>
    <lineage>
        <taxon>Bacteria</taxon>
        <taxon>Bacillati</taxon>
        <taxon>Bacillota</taxon>
        <taxon>Clostridia</taxon>
        <taxon>Eubacteriales</taxon>
        <taxon>Clostridiaceae</taxon>
        <taxon>Clostridium</taxon>
    </lineage>
</organism>
<reference evidence="2 3" key="1">
    <citation type="submission" date="2016-11" db="EMBL/GenBank/DDBJ databases">
        <authorList>
            <person name="Jaros S."/>
            <person name="Januszkiewicz K."/>
            <person name="Wedrychowicz H."/>
        </authorList>
    </citation>
    <scope>NUCLEOTIDE SEQUENCE [LARGE SCALE GENOMIC DNA]</scope>
    <source>
        <strain evidence="2 3">DSM 8605</strain>
    </source>
</reference>
<keyword evidence="1" id="KW-0472">Membrane</keyword>
<evidence type="ECO:0000256" key="1">
    <source>
        <dbReference type="SAM" id="Phobius"/>
    </source>
</evidence>
<keyword evidence="3" id="KW-1185">Reference proteome</keyword>
<name>A0A1M5VK88_9CLOT</name>
<feature type="transmembrane region" description="Helical" evidence="1">
    <location>
        <begin position="12"/>
        <end position="28"/>
    </location>
</feature>
<protein>
    <submittedName>
        <fullName evidence="2">Uncharacterized protein</fullName>
    </submittedName>
</protein>
<dbReference type="AlphaFoldDB" id="A0A1M5VK88"/>
<feature type="transmembrane region" description="Helical" evidence="1">
    <location>
        <begin position="77"/>
        <end position="97"/>
    </location>
</feature>
<keyword evidence="1" id="KW-0812">Transmembrane</keyword>
<dbReference type="Proteomes" id="UP000184447">
    <property type="component" value="Unassembled WGS sequence"/>
</dbReference>
<dbReference type="OrthoDB" id="9970434at2"/>
<keyword evidence="1" id="KW-1133">Transmembrane helix</keyword>
<sequence length="127" mass="14756">MTKYEKKITISFFFLAIIISIGGSYLLNFMSINSNAENIIFYRYKQELVYSLLFGIFISLPDFYIETKKNGVLSFNFKRFLIFIIPGISLIVLEFLLVNGSVFFNKTISYLLFTLIGYSILSSFEKK</sequence>
<evidence type="ECO:0000313" key="2">
    <source>
        <dbReference type="EMBL" id="SHH75692.1"/>
    </source>
</evidence>
<gene>
    <name evidence="2" type="ORF">SAMN02745207_02313</name>
</gene>
<feature type="transmembrane region" description="Helical" evidence="1">
    <location>
        <begin position="103"/>
        <end position="121"/>
    </location>
</feature>
<dbReference type="EMBL" id="FQXM01000012">
    <property type="protein sequence ID" value="SHH75692.1"/>
    <property type="molecule type" value="Genomic_DNA"/>
</dbReference>
<evidence type="ECO:0000313" key="3">
    <source>
        <dbReference type="Proteomes" id="UP000184447"/>
    </source>
</evidence>
<accession>A0A1M5VK88</accession>
<proteinExistence type="predicted"/>